<feature type="transmembrane region" description="Helical" evidence="6">
    <location>
        <begin position="65"/>
        <end position="84"/>
    </location>
</feature>
<keyword evidence="10" id="KW-1185">Reference proteome</keyword>
<evidence type="ECO:0000256" key="5">
    <source>
        <dbReference type="ARBA" id="ARBA00023136"/>
    </source>
</evidence>
<dbReference type="EMBL" id="PGVD01000056">
    <property type="protein sequence ID" value="PLR92813.1"/>
    <property type="molecule type" value="Genomic_DNA"/>
</dbReference>
<reference evidence="8 10" key="2">
    <citation type="submission" date="2017-12" db="EMBL/GenBank/DDBJ databases">
        <title>Comparative Functional Genomics of Dry Heat Resistant strains isolated from the Viking Spacecraft.</title>
        <authorList>
            <person name="Seuylemezian A."/>
            <person name="Cooper K."/>
            <person name="Vaishampayan P."/>
        </authorList>
    </citation>
    <scope>NUCLEOTIDE SEQUENCE [LARGE SCALE GENOMIC DNA]</scope>
    <source>
        <strain evidence="8 10">ATCC 29669</strain>
    </source>
</reference>
<evidence type="ECO:0000256" key="1">
    <source>
        <dbReference type="ARBA" id="ARBA00004651"/>
    </source>
</evidence>
<evidence type="ECO:0000313" key="9">
    <source>
        <dbReference type="Proteomes" id="UP000234951"/>
    </source>
</evidence>
<evidence type="ECO:0000313" key="10">
    <source>
        <dbReference type="Proteomes" id="UP000235114"/>
    </source>
</evidence>
<feature type="transmembrane region" description="Helical" evidence="6">
    <location>
        <begin position="186"/>
        <end position="213"/>
    </location>
</feature>
<dbReference type="GO" id="GO:0022857">
    <property type="term" value="F:transmembrane transporter activity"/>
    <property type="evidence" value="ECO:0007669"/>
    <property type="project" value="InterPro"/>
</dbReference>
<evidence type="ECO:0000313" key="8">
    <source>
        <dbReference type="EMBL" id="PLR92813.1"/>
    </source>
</evidence>
<dbReference type="OrthoDB" id="9813906at2"/>
<dbReference type="CDD" id="cd06579">
    <property type="entry name" value="TM_PBP1_transp_AraH_like"/>
    <property type="match status" value="1"/>
</dbReference>
<dbReference type="InterPro" id="IPR001851">
    <property type="entry name" value="ABC_transp_permease"/>
</dbReference>
<evidence type="ECO:0000256" key="6">
    <source>
        <dbReference type="SAM" id="Phobius"/>
    </source>
</evidence>
<feature type="transmembrane region" description="Helical" evidence="6">
    <location>
        <begin position="283"/>
        <end position="311"/>
    </location>
</feature>
<evidence type="ECO:0000313" key="7">
    <source>
        <dbReference type="EMBL" id="PLR86725.1"/>
    </source>
</evidence>
<comment type="caution">
    <text evidence="7">The sequence shown here is derived from an EMBL/GenBank/DDBJ whole genome shotgun (WGS) entry which is preliminary data.</text>
</comment>
<dbReference type="AlphaFoldDB" id="A0A2N5GSH9"/>
<evidence type="ECO:0000256" key="2">
    <source>
        <dbReference type="ARBA" id="ARBA00022475"/>
    </source>
</evidence>
<dbReference type="Pfam" id="PF02653">
    <property type="entry name" value="BPD_transp_2"/>
    <property type="match status" value="1"/>
</dbReference>
<feature type="transmembrane region" description="Helical" evidence="6">
    <location>
        <begin position="32"/>
        <end position="53"/>
    </location>
</feature>
<protein>
    <submittedName>
        <fullName evidence="7">ABC transporter permease</fullName>
    </submittedName>
</protein>
<organism evidence="7 9">
    <name type="scientific">Bacillus canaveralius</name>
    <dbReference type="NCBI Taxonomy" id="1403243"/>
    <lineage>
        <taxon>Bacteria</taxon>
        <taxon>Bacillati</taxon>
        <taxon>Bacillota</taxon>
        <taxon>Bacilli</taxon>
        <taxon>Bacillales</taxon>
        <taxon>Bacillaceae</taxon>
        <taxon>Bacillus</taxon>
    </lineage>
</organism>
<dbReference type="EMBL" id="PGVA01000001">
    <property type="protein sequence ID" value="PLR86725.1"/>
    <property type="molecule type" value="Genomic_DNA"/>
</dbReference>
<evidence type="ECO:0000256" key="4">
    <source>
        <dbReference type="ARBA" id="ARBA00022989"/>
    </source>
</evidence>
<name>A0A2N5GSH9_9BACI</name>
<feature type="transmembrane region" description="Helical" evidence="6">
    <location>
        <begin position="90"/>
        <end position="110"/>
    </location>
</feature>
<sequence>MELISKDRKNSSPSLVAVRPWLTKLGLEGQQLIILVGLILLIALFSAINPDFLSYKNFEDILRMSSIYGIAALGMTLVMLTGGIDLSVGSVMALGGALSAGFLGIAFGAANPIQLPFVLAVLLAIIITGVIGLLNGFVITKFNIAPFVATLGMMTIARGLTYIYTDFTVGGIPGSPITFSHPLFDWLGAGYIVGIPTQAVIFIVLALVLGFVLRHTALGRNVYAVGGNGEISRLAGINKDWIVMIAYMAMGVLAGLSGLLLTGKLSSASPLTGTGYELDIITIVVLGGTSMIGGRASIFGTVLGALILSVITNGLNFLNVPSFYQYLIKGTILVAAVIFDQVYQRRVNHKKSD</sequence>
<dbReference type="RefSeq" id="WP_101575135.1">
    <property type="nucleotide sequence ID" value="NZ_PGVA01000001.1"/>
</dbReference>
<feature type="transmembrane region" description="Helical" evidence="6">
    <location>
        <begin position="144"/>
        <end position="165"/>
    </location>
</feature>
<keyword evidence="4 6" id="KW-1133">Transmembrane helix</keyword>
<accession>A0A2N5GSH9</accession>
<dbReference type="PANTHER" id="PTHR32196">
    <property type="entry name" value="ABC TRANSPORTER PERMEASE PROTEIN YPHD-RELATED-RELATED"/>
    <property type="match status" value="1"/>
</dbReference>
<dbReference type="Proteomes" id="UP000235114">
    <property type="component" value="Unassembled WGS sequence"/>
</dbReference>
<comment type="subcellular location">
    <subcellularLocation>
        <location evidence="1">Cell membrane</location>
        <topology evidence="1">Multi-pass membrane protein</topology>
    </subcellularLocation>
</comment>
<keyword evidence="2" id="KW-1003">Cell membrane</keyword>
<feature type="transmembrane region" description="Helical" evidence="6">
    <location>
        <begin position="241"/>
        <end position="262"/>
    </location>
</feature>
<dbReference type="Proteomes" id="UP000234951">
    <property type="component" value="Unassembled WGS sequence"/>
</dbReference>
<feature type="transmembrane region" description="Helical" evidence="6">
    <location>
        <begin position="117"/>
        <end position="138"/>
    </location>
</feature>
<evidence type="ECO:0000256" key="3">
    <source>
        <dbReference type="ARBA" id="ARBA00022692"/>
    </source>
</evidence>
<gene>
    <name evidence="7" type="ORF">CU635_00050</name>
    <name evidence="8" type="ORF">CVD25_18455</name>
</gene>
<proteinExistence type="predicted"/>
<keyword evidence="5 6" id="KW-0472">Membrane</keyword>
<reference evidence="7 9" key="1">
    <citation type="submission" date="2017-11" db="EMBL/GenBank/DDBJ databases">
        <title>Comparitive Functional Genomics of Dry Heat Resistant strains isolated from the Viking Spacecraft.</title>
        <authorList>
            <person name="Seuylemezian A."/>
            <person name="Cooper K."/>
            <person name="Vaishampayan P."/>
        </authorList>
    </citation>
    <scope>NUCLEOTIDE SEQUENCE [LARGE SCALE GENOMIC DNA]</scope>
    <source>
        <strain evidence="7 9">M4.6</strain>
    </source>
</reference>
<keyword evidence="3 6" id="KW-0812">Transmembrane</keyword>
<dbReference type="GO" id="GO:0005886">
    <property type="term" value="C:plasma membrane"/>
    <property type="evidence" value="ECO:0007669"/>
    <property type="project" value="UniProtKB-SubCell"/>
</dbReference>